<dbReference type="AlphaFoldDB" id="A0A255EL48"/>
<proteinExistence type="predicted"/>
<dbReference type="Pfam" id="PF07920">
    <property type="entry name" value="DUF1684"/>
    <property type="match status" value="1"/>
</dbReference>
<evidence type="ECO:0000313" key="1">
    <source>
        <dbReference type="EMBL" id="OYN92257.1"/>
    </source>
</evidence>
<reference evidence="1 2" key="1">
    <citation type="submission" date="2017-07" db="EMBL/GenBank/DDBJ databases">
        <title>Draft whole genome sequences of clinical Proprionibacteriaceae strains.</title>
        <authorList>
            <person name="Bernier A.-M."/>
            <person name="Bernard K."/>
            <person name="Domingo M.-C."/>
        </authorList>
    </citation>
    <scope>NUCLEOTIDE SEQUENCE [LARGE SCALE GENOMIC DNA]</scope>
    <source>
        <strain evidence="1 2">NML 150081</strain>
    </source>
</reference>
<gene>
    <name evidence="1" type="ORF">CGZ91_01740</name>
</gene>
<evidence type="ECO:0000313" key="2">
    <source>
        <dbReference type="Proteomes" id="UP000216300"/>
    </source>
</evidence>
<organism evidence="1 2">
    <name type="scientific">Parenemella sanctibonifatiensis</name>
    <dbReference type="NCBI Taxonomy" id="2016505"/>
    <lineage>
        <taxon>Bacteria</taxon>
        <taxon>Bacillati</taxon>
        <taxon>Actinomycetota</taxon>
        <taxon>Actinomycetes</taxon>
        <taxon>Propionibacteriales</taxon>
        <taxon>Propionibacteriaceae</taxon>
        <taxon>Parenemella</taxon>
    </lineage>
</organism>
<dbReference type="InterPro" id="IPR012467">
    <property type="entry name" value="DUF1684"/>
</dbReference>
<dbReference type="Proteomes" id="UP000216300">
    <property type="component" value="Unassembled WGS sequence"/>
</dbReference>
<dbReference type="PANTHER" id="PTHR41913:SF1">
    <property type="entry name" value="DUF1684 DOMAIN-CONTAINING PROTEIN"/>
    <property type="match status" value="1"/>
</dbReference>
<accession>A0A255EL48</accession>
<comment type="caution">
    <text evidence="1">The sequence shown here is derived from an EMBL/GenBank/DDBJ whole genome shotgun (WGS) entry which is preliminary data.</text>
</comment>
<protein>
    <recommendedName>
        <fullName evidence="3">DUF1684 domain-containing protein</fullName>
    </recommendedName>
</protein>
<dbReference type="RefSeq" id="WP_094452244.1">
    <property type="nucleotide sequence ID" value="NZ_NMVJ01000001.1"/>
</dbReference>
<keyword evidence="2" id="KW-1185">Reference proteome</keyword>
<evidence type="ECO:0008006" key="3">
    <source>
        <dbReference type="Google" id="ProtNLM"/>
    </source>
</evidence>
<dbReference type="PANTHER" id="PTHR41913">
    <property type="entry name" value="DUF1684 DOMAIN-CONTAINING PROTEIN"/>
    <property type="match status" value="1"/>
</dbReference>
<dbReference type="EMBL" id="NMVJ01000001">
    <property type="protein sequence ID" value="OYN92257.1"/>
    <property type="molecule type" value="Genomic_DNA"/>
</dbReference>
<dbReference type="OrthoDB" id="5493262at2"/>
<name>A0A255EL48_9ACTN</name>
<sequence length="284" mass="31587">MSLSPEYRQAWEDWHARRLEELNGPYGWRSLTNQSWLTPGEALSLEGIPGTWSVDGNEVIHTPDDSGEFATLNGEPITEPTAISTGRKYSLEPAYFGDLRIETIQRRNADGTDIFGVRVRDPKEAASKVLADIDTYPLDERWVVPARFVRTPEQPSDYPTVERGVFEEQIVIGQVSFTLDGQEIVLDVAGRPDDDTGIERGNAHFTDLTSGNETYGNGRILRVPDIETDGETTVDFNRAISFPCAFTNYVTCPLPPPQNRIELAVTAGEKNPPVTIERIQTYGG</sequence>